<proteinExistence type="predicted"/>
<feature type="compositionally biased region" description="Basic and acidic residues" evidence="1">
    <location>
        <begin position="205"/>
        <end position="226"/>
    </location>
</feature>
<name>A0A218XVT8_PUNGR</name>
<evidence type="ECO:0000256" key="1">
    <source>
        <dbReference type="SAM" id="MobiDB-lite"/>
    </source>
</evidence>
<reference evidence="5" key="1">
    <citation type="journal article" date="2017" name="Plant J.">
        <title>The pomegranate (Punica granatum L.) genome and the genomics of punicalagin biosynthesis.</title>
        <authorList>
            <person name="Qin G."/>
            <person name="Xu C."/>
            <person name="Ming R."/>
            <person name="Tang H."/>
            <person name="Guyot R."/>
            <person name="Kramer E.M."/>
            <person name="Hu Y."/>
            <person name="Yi X."/>
            <person name="Qi Y."/>
            <person name="Xu X."/>
            <person name="Gao Z."/>
            <person name="Pan H."/>
            <person name="Jian J."/>
            <person name="Tian Y."/>
            <person name="Yue Z."/>
            <person name="Xu Y."/>
        </authorList>
    </citation>
    <scope>NUCLEOTIDE SEQUENCE [LARGE SCALE GENOMIC DNA]</scope>
    <source>
        <strain evidence="5">cv. Dabenzi</strain>
    </source>
</reference>
<feature type="domain" description="PB1-like" evidence="2">
    <location>
        <begin position="17"/>
        <end position="115"/>
    </location>
</feature>
<dbReference type="InterPro" id="IPR058594">
    <property type="entry name" value="PB1-like_dom_pln"/>
</dbReference>
<feature type="compositionally biased region" description="Acidic residues" evidence="1">
    <location>
        <begin position="152"/>
        <end position="161"/>
    </location>
</feature>
<feature type="region of interest" description="Disordered" evidence="1">
    <location>
        <begin position="137"/>
        <end position="185"/>
    </location>
</feature>
<dbReference type="Pfam" id="PF26130">
    <property type="entry name" value="PB1-like"/>
    <property type="match status" value="1"/>
</dbReference>
<dbReference type="EMBL" id="PGOL01000136">
    <property type="protein sequence ID" value="PKI75944.1"/>
    <property type="molecule type" value="Genomic_DNA"/>
</dbReference>
<dbReference type="EMBL" id="MTKT01000785">
    <property type="protein sequence ID" value="OWM88908.1"/>
    <property type="molecule type" value="Genomic_DNA"/>
</dbReference>
<feature type="compositionally biased region" description="Basic and acidic residues" evidence="1">
    <location>
        <begin position="239"/>
        <end position="253"/>
    </location>
</feature>
<evidence type="ECO:0000259" key="2">
    <source>
        <dbReference type="Pfam" id="PF26130"/>
    </source>
</evidence>
<reference evidence="3" key="2">
    <citation type="submission" date="2017-06" db="EMBL/GenBank/DDBJ databases">
        <title>The pomegranate genome and the genomics of punicalagin biosynthesis.</title>
        <authorList>
            <person name="Xu C."/>
        </authorList>
    </citation>
    <scope>NUCLEOTIDE SEQUENCE [LARGE SCALE GENOMIC DNA]</scope>
    <source>
        <tissue evidence="3">Fresh leaf</tissue>
    </source>
</reference>
<gene>
    <name evidence="3" type="ORF">CDL15_Pgr020862</name>
    <name evidence="4" type="ORF">CRG98_003678</name>
</gene>
<sequence length="253" mass="28860">MSARDRMWNNPWSCIWKKVDLALHHGGKFVRDPNLRYVGVVEELKKNVDLDTMTAARIEELSGENYSTKPTTCYFKNPIFSDFKVSMEELKNDDDARFLVSVAQDVNEVHLSFDHAVVDEPAPATEDEAMELQRQHEVELHEAEAEAGQQDEATEGEEPPEADSSNRDDDDDGSAEDSTYKMGPELFDFNVEADFEEFLNSTEPRLAEFDRSRAHDGQEHTDEQSHSQKGRRFQSPCELKMKYASDKSKSNST</sequence>
<dbReference type="Proteomes" id="UP000197138">
    <property type="component" value="Unassembled WGS sequence"/>
</dbReference>
<feature type="region of interest" description="Disordered" evidence="1">
    <location>
        <begin position="201"/>
        <end position="253"/>
    </location>
</feature>
<organism evidence="3 5">
    <name type="scientific">Punica granatum</name>
    <name type="common">Pomegranate</name>
    <dbReference type="NCBI Taxonomy" id="22663"/>
    <lineage>
        <taxon>Eukaryota</taxon>
        <taxon>Viridiplantae</taxon>
        <taxon>Streptophyta</taxon>
        <taxon>Embryophyta</taxon>
        <taxon>Tracheophyta</taxon>
        <taxon>Spermatophyta</taxon>
        <taxon>Magnoliopsida</taxon>
        <taxon>eudicotyledons</taxon>
        <taxon>Gunneridae</taxon>
        <taxon>Pentapetalae</taxon>
        <taxon>rosids</taxon>
        <taxon>malvids</taxon>
        <taxon>Myrtales</taxon>
        <taxon>Lythraceae</taxon>
        <taxon>Punica</taxon>
    </lineage>
</organism>
<keyword evidence="6" id="KW-1185">Reference proteome</keyword>
<evidence type="ECO:0000313" key="5">
    <source>
        <dbReference type="Proteomes" id="UP000197138"/>
    </source>
</evidence>
<evidence type="ECO:0000313" key="4">
    <source>
        <dbReference type="EMBL" id="PKI75944.1"/>
    </source>
</evidence>
<accession>A0A218XVT8</accession>
<comment type="caution">
    <text evidence="3">The sequence shown here is derived from an EMBL/GenBank/DDBJ whole genome shotgun (WGS) entry which is preliminary data.</text>
</comment>
<dbReference type="AlphaFoldDB" id="A0A218XVT8"/>
<protein>
    <recommendedName>
        <fullName evidence="2">PB1-like domain-containing protein</fullName>
    </recommendedName>
</protein>
<evidence type="ECO:0000313" key="3">
    <source>
        <dbReference type="EMBL" id="OWM88908.1"/>
    </source>
</evidence>
<dbReference type="Proteomes" id="UP000233551">
    <property type="component" value="Unassembled WGS sequence"/>
</dbReference>
<reference evidence="4 6" key="3">
    <citation type="submission" date="2017-11" db="EMBL/GenBank/DDBJ databases">
        <title>De-novo sequencing of pomegranate (Punica granatum L.) genome.</title>
        <authorList>
            <person name="Akparov Z."/>
            <person name="Amiraslanov A."/>
            <person name="Hajiyeva S."/>
            <person name="Abbasov M."/>
            <person name="Kaur K."/>
            <person name="Hamwieh A."/>
            <person name="Solovyev V."/>
            <person name="Salamov A."/>
            <person name="Braich B."/>
            <person name="Kosarev P."/>
            <person name="Mahmoud A."/>
            <person name="Hajiyev E."/>
            <person name="Babayeva S."/>
            <person name="Izzatullayeva V."/>
            <person name="Mammadov A."/>
            <person name="Mammadov A."/>
            <person name="Sharifova S."/>
            <person name="Ojaghi J."/>
            <person name="Eynullazada K."/>
            <person name="Bayramov B."/>
            <person name="Abdulazimova A."/>
            <person name="Shahmuradov I."/>
        </authorList>
    </citation>
    <scope>NUCLEOTIDE SEQUENCE [LARGE SCALE GENOMIC DNA]</scope>
    <source>
        <strain evidence="4">AG2017</strain>
        <strain evidence="6">cv. AG2017</strain>
        <tissue evidence="4">Leaf</tissue>
    </source>
</reference>
<evidence type="ECO:0000313" key="6">
    <source>
        <dbReference type="Proteomes" id="UP000233551"/>
    </source>
</evidence>